<dbReference type="GO" id="GO:0006644">
    <property type="term" value="P:phospholipid metabolic process"/>
    <property type="evidence" value="ECO:0007669"/>
    <property type="project" value="TreeGrafter"/>
</dbReference>
<dbReference type="PANTHER" id="PTHR46320">
    <property type="entry name" value="GLYCEROPHOSPHODIESTER PHOSPHODIESTERASE 1"/>
    <property type="match status" value="1"/>
</dbReference>
<dbReference type="GO" id="GO:0070291">
    <property type="term" value="P:N-acylethanolamine metabolic process"/>
    <property type="evidence" value="ECO:0007669"/>
    <property type="project" value="TreeGrafter"/>
</dbReference>
<sequence>MTSLQFNEIYAAFNDPEARTLTVSHRGDWRRYPENSLAAVQSCIDMGIDMVEIDVRKTKDGHLILMHDKTVDRMTDGTGKVSDLTLEQIRSLFLKDGKGGETARITGMKVALLEEVMRLAKGSIMINLDKCWDAREEVYEVLVRTGTLTQGLFKSSADYAEVEQFLKGKPTRPEYMHVVEEGNIGQLPNVLQMVRPKALELVFPADPSPVISAPNFGLLIGRYRIWVNSIQKKLCGGYTDTPSGWEWMIHYGFNMIQTDCPLELKQYLENGGDPQFNRGVKNHA</sequence>
<keyword evidence="3" id="KW-1185">Reference proteome</keyword>
<protein>
    <recommendedName>
        <fullName evidence="1">GP-PDE domain-containing protein</fullName>
    </recommendedName>
</protein>
<dbReference type="GO" id="GO:0005886">
    <property type="term" value="C:plasma membrane"/>
    <property type="evidence" value="ECO:0007669"/>
    <property type="project" value="TreeGrafter"/>
</dbReference>
<comment type="caution">
    <text evidence="2">The sequence shown here is derived from an EMBL/GenBank/DDBJ whole genome shotgun (WGS) entry which is preliminary data.</text>
</comment>
<reference evidence="2" key="1">
    <citation type="submission" date="2021-06" db="EMBL/GenBank/DDBJ databases">
        <authorList>
            <person name="Criscuolo A."/>
        </authorList>
    </citation>
    <scope>NUCLEOTIDE SEQUENCE</scope>
    <source>
        <strain evidence="2">CIP111600</strain>
    </source>
</reference>
<accession>A0A916K0G6</accession>
<dbReference type="EMBL" id="CAJVAS010000005">
    <property type="protein sequence ID" value="CAG7615070.1"/>
    <property type="molecule type" value="Genomic_DNA"/>
</dbReference>
<evidence type="ECO:0000313" key="3">
    <source>
        <dbReference type="Proteomes" id="UP000693672"/>
    </source>
</evidence>
<feature type="domain" description="GP-PDE" evidence="1">
    <location>
        <begin position="20"/>
        <end position="268"/>
    </location>
</feature>
<evidence type="ECO:0000313" key="2">
    <source>
        <dbReference type="EMBL" id="CAG7615070.1"/>
    </source>
</evidence>
<dbReference type="Pfam" id="PF16387">
    <property type="entry name" value="DUF4996"/>
    <property type="match status" value="1"/>
</dbReference>
<proteinExistence type="predicted"/>
<dbReference type="PROSITE" id="PS51704">
    <property type="entry name" value="GP_PDE"/>
    <property type="match status" value="1"/>
</dbReference>
<evidence type="ECO:0000259" key="1">
    <source>
        <dbReference type="PROSITE" id="PS51704"/>
    </source>
</evidence>
<dbReference type="RefSeq" id="WP_218091565.1">
    <property type="nucleotide sequence ID" value="NZ_CAJVAS010000005.1"/>
</dbReference>
<dbReference type="Pfam" id="PF03009">
    <property type="entry name" value="GDPD"/>
    <property type="match status" value="1"/>
</dbReference>
<name>A0A916K0G6_9BACL</name>
<dbReference type="Proteomes" id="UP000693672">
    <property type="component" value="Unassembled WGS sequence"/>
</dbReference>
<dbReference type="CDD" id="cd08566">
    <property type="entry name" value="GDPD_AtGDE_like"/>
    <property type="match status" value="1"/>
</dbReference>
<dbReference type="InterPro" id="IPR030395">
    <property type="entry name" value="GP_PDE_dom"/>
</dbReference>
<dbReference type="PANTHER" id="PTHR46320:SF1">
    <property type="entry name" value="GLYCEROPHOSPHODIESTER PHOSPHODIESTERASE 1"/>
    <property type="match status" value="1"/>
</dbReference>
<organism evidence="2 3">
    <name type="scientific">Paenibacillus solanacearum</name>
    <dbReference type="NCBI Taxonomy" id="2048548"/>
    <lineage>
        <taxon>Bacteria</taxon>
        <taxon>Bacillati</taxon>
        <taxon>Bacillota</taxon>
        <taxon>Bacilli</taxon>
        <taxon>Bacillales</taxon>
        <taxon>Paenibacillaceae</taxon>
        <taxon>Paenibacillus</taxon>
    </lineage>
</organism>
<dbReference type="AlphaFoldDB" id="A0A916K0G6"/>
<gene>
    <name evidence="2" type="ORF">PAESOLCIP111_01776</name>
</gene>
<dbReference type="InterPro" id="IPR032160">
    <property type="entry name" value="DUF4996"/>
</dbReference>
<dbReference type="GO" id="GO:0008889">
    <property type="term" value="F:glycerophosphodiester phosphodiesterase activity"/>
    <property type="evidence" value="ECO:0007669"/>
    <property type="project" value="TreeGrafter"/>
</dbReference>
<dbReference type="GO" id="GO:0006580">
    <property type="term" value="P:ethanolamine metabolic process"/>
    <property type="evidence" value="ECO:0007669"/>
    <property type="project" value="TreeGrafter"/>
</dbReference>